<dbReference type="InterPro" id="IPR038727">
    <property type="entry name" value="NadR/Ttd14_AAA_dom"/>
</dbReference>
<accession>A0A1M2VJ88</accession>
<feature type="non-terminal residue" evidence="2">
    <location>
        <position position="203"/>
    </location>
</feature>
<proteinExistence type="predicted"/>
<dbReference type="Proteomes" id="UP000184267">
    <property type="component" value="Unassembled WGS sequence"/>
</dbReference>
<dbReference type="InterPro" id="IPR027417">
    <property type="entry name" value="P-loop_NTPase"/>
</dbReference>
<dbReference type="OMA" id="CEAGTPW"/>
<name>A0A1M2VJ88_TRAPU</name>
<comment type="caution">
    <text evidence="2">The sequence shown here is derived from an EMBL/GenBank/DDBJ whole genome shotgun (WGS) entry which is preliminary data.</text>
</comment>
<keyword evidence="3" id="KW-1185">Reference proteome</keyword>
<dbReference type="OrthoDB" id="6118920at2759"/>
<protein>
    <recommendedName>
        <fullName evidence="1">NadR/Ttd14 AAA domain-containing protein</fullName>
    </recommendedName>
</protein>
<dbReference type="Pfam" id="PF13521">
    <property type="entry name" value="AAA_28"/>
    <property type="match status" value="1"/>
</dbReference>
<evidence type="ECO:0000313" key="3">
    <source>
        <dbReference type="Proteomes" id="UP000184267"/>
    </source>
</evidence>
<organism evidence="2 3">
    <name type="scientific">Trametes pubescens</name>
    <name type="common">White-rot fungus</name>
    <dbReference type="NCBI Taxonomy" id="154538"/>
    <lineage>
        <taxon>Eukaryota</taxon>
        <taxon>Fungi</taxon>
        <taxon>Dikarya</taxon>
        <taxon>Basidiomycota</taxon>
        <taxon>Agaricomycotina</taxon>
        <taxon>Agaricomycetes</taxon>
        <taxon>Polyporales</taxon>
        <taxon>Polyporaceae</taxon>
        <taxon>Trametes</taxon>
    </lineage>
</organism>
<dbReference type="Gene3D" id="3.40.50.300">
    <property type="entry name" value="P-loop containing nucleotide triphosphate hydrolases"/>
    <property type="match status" value="1"/>
</dbReference>
<feature type="domain" description="NadR/Ttd14 AAA" evidence="1">
    <location>
        <begin position="19"/>
        <end position="180"/>
    </location>
</feature>
<sequence length="203" mass="22701">MSTAEDEDAVRRRPRYQAVFVLGPSSSGKTTLCDALAQELQVQPPQYIKEVARSVMKTHDFTRDDTDTYEMQHAIMSAQLDAEEQATAALTTTKLNSGSVVVLSDRSAIDPIVYASTSTVPGAMDRRQRLLDDSRLQVVLEPVPEWIHDDGVRSLEDPWEYNEALFTTLKQLDIPYVVIGQEKKDILARVGFVMERLRLSGSA</sequence>
<dbReference type="EMBL" id="MNAD01001153">
    <property type="protein sequence ID" value="OJT07640.1"/>
    <property type="molecule type" value="Genomic_DNA"/>
</dbReference>
<reference evidence="2 3" key="1">
    <citation type="submission" date="2016-10" db="EMBL/GenBank/DDBJ databases">
        <title>Genome sequence of the basidiomycete white-rot fungus Trametes pubescens.</title>
        <authorList>
            <person name="Makela M.R."/>
            <person name="Granchi Z."/>
            <person name="Peng M."/>
            <person name="De Vries R.P."/>
            <person name="Grigoriev I."/>
            <person name="Riley R."/>
            <person name="Hilden K."/>
        </authorList>
    </citation>
    <scope>NUCLEOTIDE SEQUENCE [LARGE SCALE GENOMIC DNA]</scope>
    <source>
        <strain evidence="2 3">FBCC735</strain>
    </source>
</reference>
<gene>
    <name evidence="2" type="ORF">TRAPUB_1500</name>
</gene>
<evidence type="ECO:0000313" key="2">
    <source>
        <dbReference type="EMBL" id="OJT07640.1"/>
    </source>
</evidence>
<evidence type="ECO:0000259" key="1">
    <source>
        <dbReference type="Pfam" id="PF13521"/>
    </source>
</evidence>
<dbReference type="SUPFAM" id="SSF52540">
    <property type="entry name" value="P-loop containing nucleoside triphosphate hydrolases"/>
    <property type="match status" value="1"/>
</dbReference>
<dbReference type="AlphaFoldDB" id="A0A1M2VJ88"/>